<reference evidence="1 2" key="1">
    <citation type="submission" date="2021-06" db="EMBL/GenBank/DDBJ databases">
        <title>Caerostris darwini draft genome.</title>
        <authorList>
            <person name="Kono N."/>
            <person name="Arakawa K."/>
        </authorList>
    </citation>
    <scope>NUCLEOTIDE SEQUENCE [LARGE SCALE GENOMIC DNA]</scope>
</reference>
<evidence type="ECO:0000313" key="1">
    <source>
        <dbReference type="EMBL" id="GIY45264.1"/>
    </source>
</evidence>
<dbReference type="AlphaFoldDB" id="A0AAV4TJ68"/>
<comment type="caution">
    <text evidence="1">The sequence shown here is derived from an EMBL/GenBank/DDBJ whole genome shotgun (WGS) entry which is preliminary data.</text>
</comment>
<protein>
    <submittedName>
        <fullName evidence="1">Uncharacterized protein</fullName>
    </submittedName>
</protein>
<dbReference type="Proteomes" id="UP001054837">
    <property type="component" value="Unassembled WGS sequence"/>
</dbReference>
<organism evidence="1 2">
    <name type="scientific">Caerostris darwini</name>
    <dbReference type="NCBI Taxonomy" id="1538125"/>
    <lineage>
        <taxon>Eukaryota</taxon>
        <taxon>Metazoa</taxon>
        <taxon>Ecdysozoa</taxon>
        <taxon>Arthropoda</taxon>
        <taxon>Chelicerata</taxon>
        <taxon>Arachnida</taxon>
        <taxon>Araneae</taxon>
        <taxon>Araneomorphae</taxon>
        <taxon>Entelegynae</taxon>
        <taxon>Araneoidea</taxon>
        <taxon>Araneidae</taxon>
        <taxon>Caerostris</taxon>
    </lineage>
</organism>
<sequence length="147" mass="17027">MAFIPENCVLHTPFVKRLQLWACRPFFPLDNPNFRRRNITFPHVSNPLKVKINNSLSAICQTLTLRNKNYDVTSRRVARSVNLIPCHLEEEGFVPERMSSCVFEALMMRYSLLKRPYLLIYDRGNSDPINSGGKVVIYWSLGVLLRA</sequence>
<gene>
    <name evidence="1" type="ORF">CDAR_552801</name>
</gene>
<dbReference type="EMBL" id="BPLQ01009606">
    <property type="protein sequence ID" value="GIY45264.1"/>
    <property type="molecule type" value="Genomic_DNA"/>
</dbReference>
<keyword evidence="2" id="KW-1185">Reference proteome</keyword>
<proteinExistence type="predicted"/>
<evidence type="ECO:0000313" key="2">
    <source>
        <dbReference type="Proteomes" id="UP001054837"/>
    </source>
</evidence>
<name>A0AAV4TJ68_9ARAC</name>
<accession>A0AAV4TJ68</accession>